<sequence length="63" mass="6968">MSVCSRESYLHRTAGIALKRASLTAPRAPPPLVRRHHSSKQALSCARIRIKPVALLLAARRNL</sequence>
<dbReference type="EMBL" id="MU005569">
    <property type="protein sequence ID" value="KAF2692038.1"/>
    <property type="molecule type" value="Genomic_DNA"/>
</dbReference>
<reference evidence="1" key="1">
    <citation type="journal article" date="2020" name="Stud. Mycol.">
        <title>101 Dothideomycetes genomes: a test case for predicting lifestyles and emergence of pathogens.</title>
        <authorList>
            <person name="Haridas S."/>
            <person name="Albert R."/>
            <person name="Binder M."/>
            <person name="Bloem J."/>
            <person name="Labutti K."/>
            <person name="Salamov A."/>
            <person name="Andreopoulos B."/>
            <person name="Baker S."/>
            <person name="Barry K."/>
            <person name="Bills G."/>
            <person name="Bluhm B."/>
            <person name="Cannon C."/>
            <person name="Castanera R."/>
            <person name="Culley D."/>
            <person name="Daum C."/>
            <person name="Ezra D."/>
            <person name="Gonzalez J."/>
            <person name="Henrissat B."/>
            <person name="Kuo A."/>
            <person name="Liang C."/>
            <person name="Lipzen A."/>
            <person name="Lutzoni F."/>
            <person name="Magnuson J."/>
            <person name="Mondo S."/>
            <person name="Nolan M."/>
            <person name="Ohm R."/>
            <person name="Pangilinan J."/>
            <person name="Park H.-J."/>
            <person name="Ramirez L."/>
            <person name="Alfaro M."/>
            <person name="Sun H."/>
            <person name="Tritt A."/>
            <person name="Yoshinaga Y."/>
            <person name="Zwiers L.-H."/>
            <person name="Turgeon B."/>
            <person name="Goodwin S."/>
            <person name="Spatafora J."/>
            <person name="Crous P."/>
            <person name="Grigoriev I."/>
        </authorList>
    </citation>
    <scope>NUCLEOTIDE SEQUENCE</scope>
    <source>
        <strain evidence="1">CBS 122367</strain>
    </source>
</reference>
<protein>
    <submittedName>
        <fullName evidence="1">Uncharacterized protein</fullName>
    </submittedName>
</protein>
<evidence type="ECO:0000313" key="2">
    <source>
        <dbReference type="Proteomes" id="UP000799291"/>
    </source>
</evidence>
<dbReference type="AlphaFoldDB" id="A0A6G1JNN0"/>
<name>A0A6G1JNN0_9PLEO</name>
<evidence type="ECO:0000313" key="1">
    <source>
        <dbReference type="EMBL" id="KAF2692038.1"/>
    </source>
</evidence>
<accession>A0A6G1JNN0</accession>
<organism evidence="1 2">
    <name type="scientific">Lentithecium fluviatile CBS 122367</name>
    <dbReference type="NCBI Taxonomy" id="1168545"/>
    <lineage>
        <taxon>Eukaryota</taxon>
        <taxon>Fungi</taxon>
        <taxon>Dikarya</taxon>
        <taxon>Ascomycota</taxon>
        <taxon>Pezizomycotina</taxon>
        <taxon>Dothideomycetes</taxon>
        <taxon>Pleosporomycetidae</taxon>
        <taxon>Pleosporales</taxon>
        <taxon>Massarineae</taxon>
        <taxon>Lentitheciaceae</taxon>
        <taxon>Lentithecium</taxon>
    </lineage>
</organism>
<keyword evidence="2" id="KW-1185">Reference proteome</keyword>
<dbReference type="Proteomes" id="UP000799291">
    <property type="component" value="Unassembled WGS sequence"/>
</dbReference>
<proteinExistence type="predicted"/>
<gene>
    <name evidence="1" type="ORF">K458DRAFT_9294</name>
</gene>